<evidence type="ECO:0000313" key="1">
    <source>
        <dbReference type="EMBL" id="GAU17553.1"/>
    </source>
</evidence>
<dbReference type="AlphaFoldDB" id="A0A2Z6LJF9"/>
<dbReference type="Proteomes" id="UP000242715">
    <property type="component" value="Unassembled WGS sequence"/>
</dbReference>
<dbReference type="EMBL" id="DF973172">
    <property type="protein sequence ID" value="GAU17553.1"/>
    <property type="molecule type" value="Genomic_DNA"/>
</dbReference>
<gene>
    <name evidence="1" type="ORF">TSUD_340970</name>
</gene>
<organism evidence="1 2">
    <name type="scientific">Trifolium subterraneum</name>
    <name type="common">Subterranean clover</name>
    <dbReference type="NCBI Taxonomy" id="3900"/>
    <lineage>
        <taxon>Eukaryota</taxon>
        <taxon>Viridiplantae</taxon>
        <taxon>Streptophyta</taxon>
        <taxon>Embryophyta</taxon>
        <taxon>Tracheophyta</taxon>
        <taxon>Spermatophyta</taxon>
        <taxon>Magnoliopsida</taxon>
        <taxon>eudicotyledons</taxon>
        <taxon>Gunneridae</taxon>
        <taxon>Pentapetalae</taxon>
        <taxon>rosids</taxon>
        <taxon>fabids</taxon>
        <taxon>Fabales</taxon>
        <taxon>Fabaceae</taxon>
        <taxon>Papilionoideae</taxon>
        <taxon>50 kb inversion clade</taxon>
        <taxon>NPAAA clade</taxon>
        <taxon>Hologalegina</taxon>
        <taxon>IRL clade</taxon>
        <taxon>Trifolieae</taxon>
        <taxon>Trifolium</taxon>
    </lineage>
</organism>
<keyword evidence="2" id="KW-1185">Reference proteome</keyword>
<proteinExistence type="predicted"/>
<reference evidence="2" key="1">
    <citation type="journal article" date="2017" name="Front. Plant Sci.">
        <title>Climate Clever Clovers: New Paradigm to Reduce the Environmental Footprint of Ruminants by Breeding Low Methanogenic Forages Utilizing Haplotype Variation.</title>
        <authorList>
            <person name="Kaur P."/>
            <person name="Appels R."/>
            <person name="Bayer P.E."/>
            <person name="Keeble-Gagnere G."/>
            <person name="Wang J."/>
            <person name="Hirakawa H."/>
            <person name="Shirasawa K."/>
            <person name="Vercoe P."/>
            <person name="Stefanova K."/>
            <person name="Durmic Z."/>
            <person name="Nichols P."/>
            <person name="Revell C."/>
            <person name="Isobe S.N."/>
            <person name="Edwards D."/>
            <person name="Erskine W."/>
        </authorList>
    </citation>
    <scope>NUCLEOTIDE SEQUENCE [LARGE SCALE GENOMIC DNA]</scope>
    <source>
        <strain evidence="2">cv. Daliak</strain>
    </source>
</reference>
<name>A0A2Z6LJF9_TRISU</name>
<accession>A0A2Z6LJF9</accession>
<evidence type="ECO:0008006" key="3">
    <source>
        <dbReference type="Google" id="ProtNLM"/>
    </source>
</evidence>
<protein>
    <recommendedName>
        <fullName evidence="3">Cathepsin propeptide inhibitor domain-containing protein</fullName>
    </recommendedName>
</protein>
<evidence type="ECO:0000313" key="2">
    <source>
        <dbReference type="Proteomes" id="UP000242715"/>
    </source>
</evidence>
<dbReference type="OrthoDB" id="10595855at2759"/>
<sequence length="65" mass="8302">MMEVSHAVLDLNFFEVFEYWNKKYHKTYSSEHCKLDHFFYWFKLWHKEHLKAYKEYLKAYSLEED</sequence>